<sequence>MISLNDGTDNGCGASPVIQCSISPNTYREHREI</sequence>
<accession>A0A0A8ZBQ2</accession>
<dbReference type="EMBL" id="GBRH01261649">
    <property type="protein sequence ID" value="JAD36246.1"/>
    <property type="molecule type" value="Transcribed_RNA"/>
</dbReference>
<dbReference type="AlphaFoldDB" id="A0A0A8ZBQ2"/>
<reference evidence="1" key="1">
    <citation type="submission" date="2014-09" db="EMBL/GenBank/DDBJ databases">
        <authorList>
            <person name="Magalhaes I.L.F."/>
            <person name="Oliveira U."/>
            <person name="Santos F.R."/>
            <person name="Vidigal T.H.D.A."/>
            <person name="Brescovit A.D."/>
            <person name="Santos A.J."/>
        </authorList>
    </citation>
    <scope>NUCLEOTIDE SEQUENCE</scope>
    <source>
        <tissue evidence="1">Shoot tissue taken approximately 20 cm above the soil surface</tissue>
    </source>
</reference>
<name>A0A0A8ZBQ2_ARUDO</name>
<proteinExistence type="predicted"/>
<organism evidence="1">
    <name type="scientific">Arundo donax</name>
    <name type="common">Giant reed</name>
    <name type="synonym">Donax arundinaceus</name>
    <dbReference type="NCBI Taxonomy" id="35708"/>
    <lineage>
        <taxon>Eukaryota</taxon>
        <taxon>Viridiplantae</taxon>
        <taxon>Streptophyta</taxon>
        <taxon>Embryophyta</taxon>
        <taxon>Tracheophyta</taxon>
        <taxon>Spermatophyta</taxon>
        <taxon>Magnoliopsida</taxon>
        <taxon>Liliopsida</taxon>
        <taxon>Poales</taxon>
        <taxon>Poaceae</taxon>
        <taxon>PACMAD clade</taxon>
        <taxon>Arundinoideae</taxon>
        <taxon>Arundineae</taxon>
        <taxon>Arundo</taxon>
    </lineage>
</organism>
<reference evidence="1" key="2">
    <citation type="journal article" date="2015" name="Data Brief">
        <title>Shoot transcriptome of the giant reed, Arundo donax.</title>
        <authorList>
            <person name="Barrero R.A."/>
            <person name="Guerrero F.D."/>
            <person name="Moolhuijzen P."/>
            <person name="Goolsby J.A."/>
            <person name="Tidwell J."/>
            <person name="Bellgard S.E."/>
            <person name="Bellgard M.I."/>
        </authorList>
    </citation>
    <scope>NUCLEOTIDE SEQUENCE</scope>
    <source>
        <tissue evidence="1">Shoot tissue taken approximately 20 cm above the soil surface</tissue>
    </source>
</reference>
<protein>
    <submittedName>
        <fullName evidence="1">Uncharacterized protein</fullName>
    </submittedName>
</protein>
<evidence type="ECO:0000313" key="1">
    <source>
        <dbReference type="EMBL" id="JAD36246.1"/>
    </source>
</evidence>